<evidence type="ECO:0000313" key="6">
    <source>
        <dbReference type="EMBL" id="OJJ20702.1"/>
    </source>
</evidence>
<sequence>MTSQNQADVLIIGAGIVGLAHALACAKRGLKVVVFERNPQAMGASIRNFGMVWPVGQPLGQLGDRALNSRQIWLELSAQTGFHAEEAGSLHLAYREDEMAVLEEFISIRASTHSVALLTPNQVLEKSPAVVKEGLLGALWSSTEVIVDPREAIAELPNYLSKTYGVTFKFGTVVTAIADRVAIAGGEQWRGDRIFVCSGADFETLYPQHYAKSGITKVKLQMMRTAPQPNNWRLGAALCGGLTLTHYSAFADCPSLPALKERIAKETPYFPEWGIHVMMSQNGLGELIIGDTHEYGWCPHPFDRADLNNYVLNYLKGFVQPPSLDIAQTWHGVYAKLPGSTELILYPEPGVTIVNALSGAGMTLSFGLAEEAISEIYSTSR</sequence>
<organism evidence="6 7">
    <name type="scientific">Roseofilum reptotaenium AO1-A</name>
    <dbReference type="NCBI Taxonomy" id="1925591"/>
    <lineage>
        <taxon>Bacteria</taxon>
        <taxon>Bacillati</taxon>
        <taxon>Cyanobacteriota</taxon>
        <taxon>Cyanophyceae</taxon>
        <taxon>Desertifilales</taxon>
        <taxon>Desertifilaceae</taxon>
        <taxon>Roseofilum</taxon>
    </lineage>
</organism>
<dbReference type="EMBL" id="MLAW01000047">
    <property type="protein sequence ID" value="OJJ20702.1"/>
    <property type="molecule type" value="Genomic_DNA"/>
</dbReference>
<dbReference type="PRINTS" id="PR00420">
    <property type="entry name" value="RNGMNOXGNASE"/>
</dbReference>
<comment type="caution">
    <text evidence="6">The sequence shown here is derived from an EMBL/GenBank/DDBJ whole genome shotgun (WGS) entry which is preliminary data.</text>
</comment>
<keyword evidence="4" id="KW-0560">Oxidoreductase</keyword>
<dbReference type="STRING" id="1925591.BI308_20615"/>
<dbReference type="AlphaFoldDB" id="A0A1L9QM59"/>
<evidence type="ECO:0000256" key="2">
    <source>
        <dbReference type="ARBA" id="ARBA00009410"/>
    </source>
</evidence>
<dbReference type="GO" id="GO:0005737">
    <property type="term" value="C:cytoplasm"/>
    <property type="evidence" value="ECO:0007669"/>
    <property type="project" value="TreeGrafter"/>
</dbReference>
<dbReference type="Gene3D" id="3.50.50.60">
    <property type="entry name" value="FAD/NAD(P)-binding domain"/>
    <property type="match status" value="1"/>
</dbReference>
<name>A0A1L9QM59_9CYAN</name>
<keyword evidence="7" id="KW-1185">Reference proteome</keyword>
<dbReference type="GO" id="GO:0016491">
    <property type="term" value="F:oxidoreductase activity"/>
    <property type="evidence" value="ECO:0007669"/>
    <property type="project" value="UniProtKB-KW"/>
</dbReference>
<dbReference type="PANTHER" id="PTHR13847:SF286">
    <property type="entry name" value="D-AMINO ACID DEHYDROGENASE"/>
    <property type="match status" value="1"/>
</dbReference>
<dbReference type="InterPro" id="IPR036188">
    <property type="entry name" value="FAD/NAD-bd_sf"/>
</dbReference>
<dbReference type="Gene3D" id="3.30.9.10">
    <property type="entry name" value="D-Amino Acid Oxidase, subunit A, domain 2"/>
    <property type="match status" value="1"/>
</dbReference>
<comment type="cofactor">
    <cofactor evidence="1">
        <name>FAD</name>
        <dbReference type="ChEBI" id="CHEBI:57692"/>
    </cofactor>
</comment>
<reference evidence="6" key="1">
    <citation type="submission" date="2016-10" db="EMBL/GenBank/DDBJ databases">
        <title>CRISPR-Cas defence system in Roseofilum reptotaenium: evidence of a bacteriophage-cyanobacterium arms race in the coral black band disease.</title>
        <authorList>
            <person name="Buerger P."/>
            <person name="Wood-Charlson E.M."/>
            <person name="Weynberg K.D."/>
            <person name="Willis B."/>
            <person name="Van Oppen M.J."/>
        </authorList>
    </citation>
    <scope>NUCLEOTIDE SEQUENCE [LARGE SCALE GENOMIC DNA]</scope>
    <source>
        <strain evidence="6">AO1-A</strain>
    </source>
</reference>
<evidence type="ECO:0000256" key="4">
    <source>
        <dbReference type="ARBA" id="ARBA00023002"/>
    </source>
</evidence>
<comment type="similarity">
    <text evidence="2">Belongs to the DadA oxidoreductase family.</text>
</comment>
<feature type="domain" description="FAD dependent oxidoreductase" evidence="5">
    <location>
        <begin position="8"/>
        <end position="371"/>
    </location>
</feature>
<dbReference type="NCBIfam" id="TIGR03364">
    <property type="entry name" value="HpnW_proposed"/>
    <property type="match status" value="1"/>
</dbReference>
<evidence type="ECO:0000256" key="3">
    <source>
        <dbReference type="ARBA" id="ARBA00022630"/>
    </source>
</evidence>
<accession>A0A1L9QM59</accession>
<gene>
    <name evidence="6" type="ORF">BI308_20615</name>
</gene>
<keyword evidence="3" id="KW-0285">Flavoprotein</keyword>
<dbReference type="Pfam" id="PF01266">
    <property type="entry name" value="DAO"/>
    <property type="match status" value="1"/>
</dbReference>
<protein>
    <submittedName>
        <fullName evidence="6">Oxidoreductase</fullName>
    </submittedName>
</protein>
<dbReference type="InterPro" id="IPR006076">
    <property type="entry name" value="FAD-dep_OxRdtase"/>
</dbReference>
<proteinExistence type="inferred from homology"/>
<dbReference type="PANTHER" id="PTHR13847">
    <property type="entry name" value="SARCOSINE DEHYDROGENASE-RELATED"/>
    <property type="match status" value="1"/>
</dbReference>
<dbReference type="InterPro" id="IPR017741">
    <property type="entry name" value="FAD-dependent_OxRdtase_HpnW"/>
</dbReference>
<dbReference type="SUPFAM" id="SSF51971">
    <property type="entry name" value="Nucleotide-binding domain"/>
    <property type="match status" value="1"/>
</dbReference>
<dbReference type="Proteomes" id="UP000183940">
    <property type="component" value="Unassembled WGS sequence"/>
</dbReference>
<evidence type="ECO:0000256" key="1">
    <source>
        <dbReference type="ARBA" id="ARBA00001974"/>
    </source>
</evidence>
<evidence type="ECO:0000313" key="7">
    <source>
        <dbReference type="Proteomes" id="UP000183940"/>
    </source>
</evidence>
<evidence type="ECO:0000259" key="5">
    <source>
        <dbReference type="Pfam" id="PF01266"/>
    </source>
</evidence>